<protein>
    <submittedName>
        <fullName evidence="2">Alpha/beta hydrolase</fullName>
    </submittedName>
</protein>
<dbReference type="RefSeq" id="WP_136259939.1">
    <property type="nucleotide sequence ID" value="NZ_MWIO01000071.1"/>
</dbReference>
<dbReference type="Pfam" id="PF00756">
    <property type="entry name" value="Esterase"/>
    <property type="match status" value="1"/>
</dbReference>
<dbReference type="AlphaFoldDB" id="A0A4S3K986"/>
<organism evidence="2 3">
    <name type="scientific">Rhodanobacter lindaniclasticus</name>
    <dbReference type="NCBI Taxonomy" id="75310"/>
    <lineage>
        <taxon>Bacteria</taxon>
        <taxon>Pseudomonadati</taxon>
        <taxon>Pseudomonadota</taxon>
        <taxon>Gammaproteobacteria</taxon>
        <taxon>Lysobacterales</taxon>
        <taxon>Rhodanobacteraceae</taxon>
        <taxon>Rhodanobacter</taxon>
    </lineage>
</organism>
<dbReference type="InterPro" id="IPR029058">
    <property type="entry name" value="AB_hydrolase_fold"/>
</dbReference>
<evidence type="ECO:0000313" key="3">
    <source>
        <dbReference type="Proteomes" id="UP000306317"/>
    </source>
</evidence>
<dbReference type="GO" id="GO:0016787">
    <property type="term" value="F:hydrolase activity"/>
    <property type="evidence" value="ECO:0007669"/>
    <property type="project" value="UniProtKB-KW"/>
</dbReference>
<dbReference type="InterPro" id="IPR000801">
    <property type="entry name" value="Esterase-like"/>
</dbReference>
<dbReference type="PROSITE" id="PS51257">
    <property type="entry name" value="PROKAR_LIPOPROTEIN"/>
    <property type="match status" value="1"/>
</dbReference>
<evidence type="ECO:0000256" key="1">
    <source>
        <dbReference type="SAM" id="SignalP"/>
    </source>
</evidence>
<keyword evidence="1" id="KW-0732">Signal</keyword>
<dbReference type="SUPFAM" id="SSF53474">
    <property type="entry name" value="alpha/beta-Hydrolases"/>
    <property type="match status" value="1"/>
</dbReference>
<dbReference type="Proteomes" id="UP000306317">
    <property type="component" value="Unassembled WGS sequence"/>
</dbReference>
<accession>A0A4S3K986</accession>
<proteinExistence type="predicted"/>
<name>A0A4S3K986_9GAMM</name>
<dbReference type="EMBL" id="MWIO01000071">
    <property type="protein sequence ID" value="THD04819.1"/>
    <property type="molecule type" value="Genomic_DNA"/>
</dbReference>
<reference evidence="2 3" key="1">
    <citation type="submission" date="2017-02" db="EMBL/GenBank/DDBJ databases">
        <title>Whole genome sequencing of Rhodanobacter lindaniclasticus DSM 17932.</title>
        <authorList>
            <person name="Kumar S."/>
            <person name="Patil P."/>
            <person name="Patil P.B."/>
        </authorList>
    </citation>
    <scope>NUCLEOTIDE SEQUENCE [LARGE SCALE GENOMIC DNA]</scope>
    <source>
        <strain evidence="2 3">DSM 17932</strain>
    </source>
</reference>
<dbReference type="Gene3D" id="3.40.50.1820">
    <property type="entry name" value="alpha/beta hydrolase"/>
    <property type="match status" value="1"/>
</dbReference>
<evidence type="ECO:0000313" key="2">
    <source>
        <dbReference type="EMBL" id="THD04819.1"/>
    </source>
</evidence>
<dbReference type="OrthoDB" id="5431193at2"/>
<comment type="caution">
    <text evidence="2">The sequence shown here is derived from an EMBL/GenBank/DDBJ whole genome shotgun (WGS) entry which is preliminary data.</text>
</comment>
<feature type="chain" id="PRO_5020698715" evidence="1">
    <location>
        <begin position="19"/>
        <end position="255"/>
    </location>
</feature>
<feature type="signal peptide" evidence="1">
    <location>
        <begin position="1"/>
        <end position="18"/>
    </location>
</feature>
<keyword evidence="3" id="KW-1185">Reference proteome</keyword>
<sequence>MSRWLRNILLLLAPVALAACSARGDATRPVPTTRVQASRQVLPAHDRRVVVMLPGRGDDLAGLQRRGAAQIIQSEWPDADVILAGLTLPYYRSGVATRRLHDEVIAPLKLQGYRHIWVAGISLGGLGALLYDQAYPGQLDGMLLLSPYLGDDAIQQEIRAAGGLSAWNPGPVQPMGPRTFQHELWRYLKQWAQDPARTQTVWLAYGTNERFRAGIELMSPLLPAEHVRMLPGRHNWALWNPALHQLLQAAPPASH</sequence>
<keyword evidence="2" id="KW-0378">Hydrolase</keyword>
<gene>
    <name evidence="2" type="ORF">B1991_17270</name>
</gene>